<dbReference type="AlphaFoldDB" id="A0A1H3NTX1"/>
<dbReference type="NCBIfam" id="NF041200">
    <property type="entry name" value="mob_BfmA_Nterm"/>
    <property type="match status" value="1"/>
</dbReference>
<protein>
    <submittedName>
        <fullName evidence="2">Uncharacterized protein</fullName>
    </submittedName>
</protein>
<organism evidence="2 3">
    <name type="scientific">Hymenobacter psychrophilus</name>
    <dbReference type="NCBI Taxonomy" id="651662"/>
    <lineage>
        <taxon>Bacteria</taxon>
        <taxon>Pseudomonadati</taxon>
        <taxon>Bacteroidota</taxon>
        <taxon>Cytophagia</taxon>
        <taxon>Cytophagales</taxon>
        <taxon>Hymenobacteraceae</taxon>
        <taxon>Hymenobacter</taxon>
    </lineage>
</organism>
<dbReference type="OrthoDB" id="880491at2"/>
<keyword evidence="3" id="KW-1185">Reference proteome</keyword>
<proteinExistence type="predicted"/>
<name>A0A1H3NTX1_9BACT</name>
<feature type="region of interest" description="Disordered" evidence="1">
    <location>
        <begin position="147"/>
        <end position="174"/>
    </location>
</feature>
<gene>
    <name evidence="2" type="ORF">SAMN04488069_1199</name>
</gene>
<evidence type="ECO:0000313" key="2">
    <source>
        <dbReference type="EMBL" id="SDY92258.1"/>
    </source>
</evidence>
<evidence type="ECO:0000256" key="1">
    <source>
        <dbReference type="SAM" id="MobiDB-lite"/>
    </source>
</evidence>
<accession>A0A1H3NTX1</accession>
<dbReference type="RefSeq" id="WP_092743584.1">
    <property type="nucleotide sequence ID" value="NZ_FNOV01000019.1"/>
</dbReference>
<reference evidence="3" key="1">
    <citation type="submission" date="2016-10" db="EMBL/GenBank/DDBJ databases">
        <authorList>
            <person name="Varghese N."/>
            <person name="Submissions S."/>
        </authorList>
    </citation>
    <scope>NUCLEOTIDE SEQUENCE [LARGE SCALE GENOMIC DNA]</scope>
    <source>
        <strain evidence="3">CGMCC 1.8975</strain>
    </source>
</reference>
<dbReference type="EMBL" id="FNOV01000019">
    <property type="protein sequence ID" value="SDY92258.1"/>
    <property type="molecule type" value="Genomic_DNA"/>
</dbReference>
<dbReference type="InterPro" id="IPR048012">
    <property type="entry name" value="BfmA-like_N"/>
</dbReference>
<feature type="compositionally biased region" description="Basic and acidic residues" evidence="1">
    <location>
        <begin position="165"/>
        <end position="174"/>
    </location>
</feature>
<dbReference type="STRING" id="651662.SAMN04488069_1199"/>
<evidence type="ECO:0000313" key="3">
    <source>
        <dbReference type="Proteomes" id="UP000199249"/>
    </source>
</evidence>
<sequence>MAKEQKPQIRVNATSHGAAAKAATRLKMSLGEYTEAALDYFTSRQLNPADDVAREGQLIMQQVKKLGDRVFSYMQEEERSLLLPMLEEMLRSRITLERVLRMNEILVNNLNGQLSLLNEGQLAAHRETLKKLRQQNDEAVERQLKEALTGAQPVGSGKTVGEGQPGKKDTEPSS</sequence>
<dbReference type="Proteomes" id="UP000199249">
    <property type="component" value="Unassembled WGS sequence"/>
</dbReference>